<dbReference type="GO" id="GO:0016491">
    <property type="term" value="F:oxidoreductase activity"/>
    <property type="evidence" value="ECO:0007669"/>
    <property type="project" value="UniProtKB-KW"/>
</dbReference>
<evidence type="ECO:0000256" key="2">
    <source>
        <dbReference type="ARBA" id="ARBA00023002"/>
    </source>
</evidence>
<dbReference type="RefSeq" id="WP_112882792.1">
    <property type="nucleotide sequence ID" value="NZ_QLUW01000002.1"/>
</dbReference>
<dbReference type="AlphaFoldDB" id="A0A328U8U3"/>
<dbReference type="Pfam" id="PF00596">
    <property type="entry name" value="Aldolase_II"/>
    <property type="match status" value="1"/>
</dbReference>
<dbReference type="PRINTS" id="PR00081">
    <property type="entry name" value="GDHRDH"/>
</dbReference>
<dbReference type="PANTHER" id="PTHR43669">
    <property type="entry name" value="5-KETO-D-GLUCONATE 5-REDUCTASE"/>
    <property type="match status" value="1"/>
</dbReference>
<dbReference type="Pfam" id="PF13561">
    <property type="entry name" value="adh_short_C2"/>
    <property type="match status" value="1"/>
</dbReference>
<keyword evidence="2" id="KW-0560">Oxidoreductase</keyword>
<dbReference type="PANTHER" id="PTHR43669:SF8">
    <property type="entry name" value="SHORT-CHAIN TYPE DEHYDROGENASE_REDUCTASE-RELATED"/>
    <property type="match status" value="1"/>
</dbReference>
<evidence type="ECO:0000256" key="1">
    <source>
        <dbReference type="ARBA" id="ARBA00006484"/>
    </source>
</evidence>
<dbReference type="FunFam" id="3.40.50.720:FF:000084">
    <property type="entry name" value="Short-chain dehydrogenase reductase"/>
    <property type="match status" value="1"/>
</dbReference>
<reference evidence="4 5" key="1">
    <citation type="submission" date="2018-06" db="EMBL/GenBank/DDBJ databases">
        <title>Paenibacillus montanisoli sp. nov., isolated from mountain area soil.</title>
        <authorList>
            <person name="Wu M."/>
        </authorList>
    </citation>
    <scope>NUCLEOTIDE SEQUENCE [LARGE SCALE GENOMIC DNA]</scope>
    <source>
        <strain evidence="4 5">RA17</strain>
    </source>
</reference>
<dbReference type="EMBL" id="QLUW01000002">
    <property type="protein sequence ID" value="RAP76574.1"/>
    <property type="molecule type" value="Genomic_DNA"/>
</dbReference>
<accession>A0A328U8U3</accession>
<proteinExistence type="inferred from homology"/>
<dbReference type="InterPro" id="IPR013454">
    <property type="entry name" value="Bifunc_RhaD/ADH"/>
</dbReference>
<dbReference type="NCBIfam" id="TIGR02632">
    <property type="entry name" value="RhaD_aldol-ADH"/>
    <property type="match status" value="1"/>
</dbReference>
<gene>
    <name evidence="4" type="primary">rhaD</name>
    <name evidence="4" type="ORF">DL346_14495</name>
</gene>
<dbReference type="Proteomes" id="UP000249260">
    <property type="component" value="Unassembled WGS sequence"/>
</dbReference>
<dbReference type="Gene3D" id="3.40.225.10">
    <property type="entry name" value="Class II aldolase/adducin N-terminal domain"/>
    <property type="match status" value="1"/>
</dbReference>
<dbReference type="SMART" id="SM01007">
    <property type="entry name" value="Aldolase_II"/>
    <property type="match status" value="1"/>
</dbReference>
<dbReference type="SUPFAM" id="SSF51735">
    <property type="entry name" value="NAD(P)-binding Rossmann-fold domains"/>
    <property type="match status" value="1"/>
</dbReference>
<protein>
    <submittedName>
        <fullName evidence="4">Bifunctional rhamnulose-1-phosphate aldolase/short-chain dehydrogenase</fullName>
    </submittedName>
</protein>
<comment type="caution">
    <text evidence="4">The sequence shown here is derived from an EMBL/GenBank/DDBJ whole genome shotgun (WGS) entry which is preliminary data.</text>
</comment>
<organism evidence="4 5">
    <name type="scientific">Paenibacillus montanisoli</name>
    <dbReference type="NCBI Taxonomy" id="2081970"/>
    <lineage>
        <taxon>Bacteria</taxon>
        <taxon>Bacillati</taxon>
        <taxon>Bacillota</taxon>
        <taxon>Bacilli</taxon>
        <taxon>Bacillales</taxon>
        <taxon>Paenibacillaceae</taxon>
        <taxon>Paenibacillus</taxon>
    </lineage>
</organism>
<dbReference type="Gene3D" id="3.40.50.720">
    <property type="entry name" value="NAD(P)-binding Rossmann-like Domain"/>
    <property type="match status" value="1"/>
</dbReference>
<dbReference type="InterPro" id="IPR036291">
    <property type="entry name" value="NAD(P)-bd_dom_sf"/>
</dbReference>
<sequence length="681" mass="74809">MQPTVWNGGETVLDEEMELLVRVSRRLGSDERLVLAGGGNTSLKRMERDLLGREHHVLRVKASGFRLASIASSGFSGVKLDELAPLQARDTMTDEDMVNYIAHTMTAPDQPRPSIETLLHAWIPYRWVLHTHADDILSTANSRLSMSALQDIYGDRLLVIPYERPGFLLSKQVWEAVSSAPEAEGLLLLHHGLVTWGDDCETAYERHMRFVARAQAYIARQEQPVSFAPREPESRKLAEQVTPVLRGALKLSSKDAVMLSYDDSPEIIAFTRRRDLSALLTAMPATPEHLLALKPFALVIPALPPAEEKEALKIAISDAVSAFREEYAAYIRRNGGNPAESHHPSPRIIAIPGLGVWASGPTAPQADYAMKVFRHTIGIMEKADAAGGYSPLAESEMFQAEYWPLELYKLKAPRERKGELYGKIAMVTGGAKGIGLSIARLMLEEDACVILADIDRKSLAEAESEMNSLYTGRIRTLHMDVTDEASVENAFAEASLFFGGLDILVSNAGVAPVGSVQTLSLRDWERSFAVNATGHFLVARTAVRTMLAQGHGGSIVFINTKNVPAPGKDFGAYSCAKAAEAQLCRILAIEHGPDRIRSNMINPDTIFTDLWTPDMKENRAQAYGVPVDQFESYIRNRSLMKETVTAEDVAQAALYLASDRSRVTTGCILSVDAGAREAFPR</sequence>
<dbReference type="InterPro" id="IPR001303">
    <property type="entry name" value="Aldolase_II/adducin_N"/>
</dbReference>
<dbReference type="GO" id="GO:0008206">
    <property type="term" value="P:bile acid metabolic process"/>
    <property type="evidence" value="ECO:0007669"/>
    <property type="project" value="UniProtKB-ARBA"/>
</dbReference>
<dbReference type="OrthoDB" id="9774430at2"/>
<evidence type="ECO:0000259" key="3">
    <source>
        <dbReference type="SMART" id="SM01007"/>
    </source>
</evidence>
<evidence type="ECO:0000313" key="5">
    <source>
        <dbReference type="Proteomes" id="UP000249260"/>
    </source>
</evidence>
<dbReference type="InterPro" id="IPR002347">
    <property type="entry name" value="SDR_fam"/>
</dbReference>
<evidence type="ECO:0000313" key="4">
    <source>
        <dbReference type="EMBL" id="RAP76574.1"/>
    </source>
</evidence>
<keyword evidence="5" id="KW-1185">Reference proteome</keyword>
<dbReference type="SUPFAM" id="SSF53639">
    <property type="entry name" value="AraD/HMP-PK domain-like"/>
    <property type="match status" value="1"/>
</dbReference>
<feature type="domain" description="Class II aldolase/adducin N-terminal" evidence="3">
    <location>
        <begin position="19"/>
        <end position="218"/>
    </location>
</feature>
<name>A0A328U8U3_9BACL</name>
<dbReference type="InterPro" id="IPR036409">
    <property type="entry name" value="Aldolase_II/adducin_N_sf"/>
</dbReference>
<comment type="similarity">
    <text evidence="1">Belongs to the short-chain dehydrogenases/reductases (SDR) family.</text>
</comment>